<dbReference type="RefSeq" id="WP_015029585.1">
    <property type="nucleotide sequence ID" value="NC_018748.1"/>
</dbReference>
<evidence type="ECO:0000259" key="1">
    <source>
        <dbReference type="Pfam" id="PF14080"/>
    </source>
</evidence>
<gene>
    <name evidence="2" type="ordered locus">Emtol_2754</name>
</gene>
<proteinExistence type="predicted"/>
<accession>A0ABM5N379</accession>
<keyword evidence="3" id="KW-1185">Reference proteome</keyword>
<reference evidence="2 3" key="1">
    <citation type="submission" date="2011-07" db="EMBL/GenBank/DDBJ databases">
        <title>The complete genome of chromosome of Emticicia oligotrophica DSM 17448.</title>
        <authorList>
            <consortium name="US DOE Joint Genome Institute (JGI-PGF)"/>
            <person name="Lucas S."/>
            <person name="Han J."/>
            <person name="Lapidus A."/>
            <person name="Bruce D."/>
            <person name="Goodwin L."/>
            <person name="Pitluck S."/>
            <person name="Peters L."/>
            <person name="Kyrpides N."/>
            <person name="Mavromatis K."/>
            <person name="Ivanova N."/>
            <person name="Ovchinnikova G."/>
            <person name="Teshima H."/>
            <person name="Detter J.C."/>
            <person name="Tapia R."/>
            <person name="Han C."/>
            <person name="Land M."/>
            <person name="Hauser L."/>
            <person name="Markowitz V."/>
            <person name="Cheng J.-F."/>
            <person name="Hugenholtz P."/>
            <person name="Woyke T."/>
            <person name="Wu D."/>
            <person name="Tindall B."/>
            <person name="Pomrenke H."/>
            <person name="Brambilla E."/>
            <person name="Klenk H.-P."/>
            <person name="Eisen J.A."/>
        </authorList>
    </citation>
    <scope>NUCLEOTIDE SEQUENCE [LARGE SCALE GENOMIC DNA]</scope>
    <source>
        <strain evidence="2 3">DSM 17448</strain>
    </source>
</reference>
<sequence>MGLFDLFKKKNTTSEPQSQPTFSPNEQQMQFVSLFYENQPSVSKEDILAELNKRFSTVKSSENEKSLSFYFPEYTVNFEEGEVPAQGNIMISEGAINFERFTSTLRQAWDWEEAEESLRKCTVEINLFDFMSRGLNYQKRLEYFQKFVLSVVNATQPTAIYFRNSDKLINPGAFLDLCEGEQGAFLYGSMNVRMYNVSDGDGGFLMDTVGLHAFGLPDFECRFKNYQPNDIAQVLHNIAYYTFDAGDIFRSNSTVQGIGENPVWKTNRTEAKVKPERMLIELIPN</sequence>
<dbReference type="EMBL" id="CP002961">
    <property type="protein sequence ID" value="AFK03889.1"/>
    <property type="molecule type" value="Genomic_DNA"/>
</dbReference>
<name>A0ABM5N379_EMTOG</name>
<dbReference type="Pfam" id="PF14080">
    <property type="entry name" value="DUF4261"/>
    <property type="match status" value="1"/>
</dbReference>
<protein>
    <recommendedName>
        <fullName evidence="1">DUF4261 domain-containing protein</fullName>
    </recommendedName>
</protein>
<organism evidence="2 3">
    <name type="scientific">Emticicia oligotrophica (strain DSM 17448 / CIP 109782 / MTCC 6937 / GPTSA100-15)</name>
    <dbReference type="NCBI Taxonomy" id="929562"/>
    <lineage>
        <taxon>Bacteria</taxon>
        <taxon>Pseudomonadati</taxon>
        <taxon>Bacteroidota</taxon>
        <taxon>Cytophagia</taxon>
        <taxon>Cytophagales</taxon>
        <taxon>Leadbetterellaceae</taxon>
        <taxon>Emticicia</taxon>
    </lineage>
</organism>
<dbReference type="Proteomes" id="UP000002875">
    <property type="component" value="Chromosome"/>
</dbReference>
<evidence type="ECO:0000313" key="2">
    <source>
        <dbReference type="EMBL" id="AFK03889.1"/>
    </source>
</evidence>
<evidence type="ECO:0000313" key="3">
    <source>
        <dbReference type="Proteomes" id="UP000002875"/>
    </source>
</evidence>
<feature type="domain" description="DUF4261" evidence="1">
    <location>
        <begin position="207"/>
        <end position="281"/>
    </location>
</feature>
<dbReference type="InterPro" id="IPR025357">
    <property type="entry name" value="DUF4261"/>
</dbReference>